<keyword evidence="3" id="KW-1185">Reference proteome</keyword>
<proteinExistence type="predicted"/>
<comment type="caution">
    <text evidence="2">The sequence shown here is derived from an EMBL/GenBank/DDBJ whole genome shotgun (WGS) entry which is preliminary data.</text>
</comment>
<dbReference type="EMBL" id="JACJMO010000007">
    <property type="protein sequence ID" value="MBM6857332.1"/>
    <property type="molecule type" value="Genomic_DNA"/>
</dbReference>
<feature type="transmembrane region" description="Helical" evidence="1">
    <location>
        <begin position="229"/>
        <end position="252"/>
    </location>
</feature>
<feature type="transmembrane region" description="Helical" evidence="1">
    <location>
        <begin position="342"/>
        <end position="359"/>
    </location>
</feature>
<dbReference type="RefSeq" id="WP_204971545.1">
    <property type="nucleotide sequence ID" value="NZ_JAAZTS010000008.1"/>
</dbReference>
<evidence type="ECO:0008006" key="4">
    <source>
        <dbReference type="Google" id="ProtNLM"/>
    </source>
</evidence>
<sequence>MKYMDYFQKDLLLVVSIVSCLLLGSCSPWESDLENVYQAAQKEDKNAMFAVVRHYDDFKDVVPLDSFERYRQVLIESGNDAIITDAWLQEWADFRKPHPKMSDEEYEDRRNDILFKWAQIGIKYNNPDSYYDMGDYYNSRFLRTHVLEDSLMAEQYYQKAWENWHQGERLLRDRKAGVLALIKGGIAYSAHVYQTTADESFIPRLFNAGIFFSEYVMSGFLKLLFTAQWWKVLLAILILVIIISLPMIITGFMYKSTSVQNNTMGLGVMLGIWNFILIFVAYCNDNPNWVNNVGALWFPDASYGLQPYLCVIPNLFLLFLFLGNVVGAFWDDIKGGKGVEKAVLSAVGLVLIFSVSYLTAAIAGIFYIFVVILVIVVKAVFASVPEMLGAATSSAIPSAEEISKNEEKACVLCSWYDNSSEQCLLLKKHTDRYGGDAYACSNYERR</sequence>
<keyword evidence="1" id="KW-1133">Transmembrane helix</keyword>
<dbReference type="Proteomes" id="UP000698924">
    <property type="component" value="Unassembled WGS sequence"/>
</dbReference>
<feature type="transmembrane region" description="Helical" evidence="1">
    <location>
        <begin position="305"/>
        <end position="330"/>
    </location>
</feature>
<organism evidence="2 3">
    <name type="scientific">Caecibacteroides pullorum</name>
    <dbReference type="NCBI Taxonomy" id="2725562"/>
    <lineage>
        <taxon>Bacteria</taxon>
        <taxon>Pseudomonadati</taxon>
        <taxon>Bacteroidota</taxon>
        <taxon>Bacteroidia</taxon>
        <taxon>Bacteroidales</taxon>
        <taxon>Bacteroidaceae</taxon>
        <taxon>Caecibacteroides</taxon>
    </lineage>
</organism>
<evidence type="ECO:0000313" key="2">
    <source>
        <dbReference type="EMBL" id="MBM6857332.1"/>
    </source>
</evidence>
<feature type="transmembrane region" description="Helical" evidence="1">
    <location>
        <begin position="264"/>
        <end position="282"/>
    </location>
</feature>
<protein>
    <recommendedName>
        <fullName evidence="4">Lipoprotein</fullName>
    </recommendedName>
</protein>
<accession>A0AA40ZSU6</accession>
<keyword evidence="1" id="KW-0472">Membrane</keyword>
<dbReference type="AlphaFoldDB" id="A0AA40ZSU6"/>
<evidence type="ECO:0000256" key="1">
    <source>
        <dbReference type="SAM" id="Phobius"/>
    </source>
</evidence>
<reference evidence="2 3" key="1">
    <citation type="journal article" date="2021" name="Sci. Rep.">
        <title>The distribution of antibiotic resistance genes in chicken gut microbiota commensals.</title>
        <authorList>
            <person name="Juricova H."/>
            <person name="Matiasovicova J."/>
            <person name="Kubasova T."/>
            <person name="Cejkova D."/>
            <person name="Rychlik I."/>
        </authorList>
    </citation>
    <scope>NUCLEOTIDE SEQUENCE [LARGE SCALE GENOMIC DNA]</scope>
    <source>
        <strain evidence="2 3">An421</strain>
    </source>
</reference>
<name>A0AA40ZSU6_9BACT</name>
<dbReference type="PROSITE" id="PS51257">
    <property type="entry name" value="PROKAR_LIPOPROTEIN"/>
    <property type="match status" value="1"/>
</dbReference>
<evidence type="ECO:0000313" key="3">
    <source>
        <dbReference type="Proteomes" id="UP000698924"/>
    </source>
</evidence>
<keyword evidence="1" id="KW-0812">Transmembrane</keyword>
<gene>
    <name evidence="2" type="ORF">H6D15_06935</name>
</gene>